<feature type="domain" description="Glycosyltransferase subfamily 4-like N-terminal" evidence="3">
    <location>
        <begin position="6"/>
        <end position="72"/>
    </location>
</feature>
<dbReference type="Pfam" id="PF13439">
    <property type="entry name" value="Glyco_transf_4"/>
    <property type="match status" value="1"/>
</dbReference>
<reference evidence="4" key="1">
    <citation type="journal article" date="2013" name="Environ. Microbiol.">
        <title>Seasonally variable intestinal metagenomes of the red palm weevil (Rhynchophorus ferrugineus).</title>
        <authorList>
            <person name="Jia S."/>
            <person name="Zhang X."/>
            <person name="Zhang G."/>
            <person name="Yin A."/>
            <person name="Zhang S."/>
            <person name="Li F."/>
            <person name="Wang L."/>
            <person name="Zhao D."/>
            <person name="Yun Q."/>
            <person name="Tala"/>
            <person name="Wang J."/>
            <person name="Sun G."/>
            <person name="Baabdullah M."/>
            <person name="Yu X."/>
            <person name="Hu S."/>
            <person name="Al-Mssallem I.S."/>
            <person name="Yu J."/>
        </authorList>
    </citation>
    <scope>NUCLEOTIDE SEQUENCE</scope>
</reference>
<dbReference type="AlphaFoldDB" id="A0A060BN83"/>
<evidence type="ECO:0000256" key="1">
    <source>
        <dbReference type="ARBA" id="ARBA00022676"/>
    </source>
</evidence>
<keyword evidence="1" id="KW-0328">Glycosyltransferase</keyword>
<dbReference type="InterPro" id="IPR028098">
    <property type="entry name" value="Glyco_trans_4-like_N"/>
</dbReference>
<sequence length="89" mass="9554">ACLRRRPDPAGIRDLVGPAVPIAFNGSVARLSFGPLVSARTRRWLEEGDFDVVHVHEPTAPSISMLAPALRRGSGRRHLPLGDAAVILP</sequence>
<keyword evidence="2" id="KW-0808">Transferase</keyword>
<accession>A0A060BN83</accession>
<dbReference type="Gene3D" id="3.40.50.2000">
    <property type="entry name" value="Glycogen Phosphorylase B"/>
    <property type="match status" value="1"/>
</dbReference>
<protein>
    <submittedName>
        <fullName evidence="4">CAZy families GT4 protein</fullName>
    </submittedName>
</protein>
<feature type="non-terminal residue" evidence="4">
    <location>
        <position position="1"/>
    </location>
</feature>
<organism evidence="4">
    <name type="scientific">uncultured Jonesia sp</name>
    <dbReference type="NCBI Taxonomy" id="1017339"/>
    <lineage>
        <taxon>Bacteria</taxon>
        <taxon>Bacillati</taxon>
        <taxon>Actinomycetota</taxon>
        <taxon>Actinomycetes</taxon>
        <taxon>Micrococcales</taxon>
        <taxon>Jonesiaceae</taxon>
        <taxon>Jonesia</taxon>
        <taxon>environmental samples</taxon>
    </lineage>
</organism>
<evidence type="ECO:0000259" key="3">
    <source>
        <dbReference type="Pfam" id="PF13439"/>
    </source>
</evidence>
<name>A0A060BN83_9MICO</name>
<evidence type="ECO:0000256" key="2">
    <source>
        <dbReference type="ARBA" id="ARBA00022679"/>
    </source>
</evidence>
<evidence type="ECO:0000313" key="4">
    <source>
        <dbReference type="EMBL" id="AIA84334.1"/>
    </source>
</evidence>
<dbReference type="GO" id="GO:0016757">
    <property type="term" value="F:glycosyltransferase activity"/>
    <property type="evidence" value="ECO:0007669"/>
    <property type="project" value="UniProtKB-KW"/>
</dbReference>
<dbReference type="EMBL" id="KF117081">
    <property type="protein sequence ID" value="AIA84334.1"/>
    <property type="molecule type" value="Genomic_DNA"/>
</dbReference>
<proteinExistence type="predicted"/>